<feature type="domain" description="DH" evidence="11">
    <location>
        <begin position="639"/>
        <end position="861"/>
    </location>
</feature>
<feature type="compositionally biased region" description="Low complexity" evidence="10">
    <location>
        <begin position="376"/>
        <end position="419"/>
    </location>
</feature>
<dbReference type="EC" id="2.7.11.1" evidence="1"/>
<feature type="region of interest" description="Disordered" evidence="10">
    <location>
        <begin position="1109"/>
        <end position="1208"/>
    </location>
</feature>
<evidence type="ECO:0000256" key="7">
    <source>
        <dbReference type="ARBA" id="ARBA00047899"/>
    </source>
</evidence>
<dbReference type="SUPFAM" id="SSF56112">
    <property type="entry name" value="Protein kinase-like (PK-like)"/>
    <property type="match status" value="1"/>
</dbReference>
<dbReference type="PANTHER" id="PTHR46485">
    <property type="entry name" value="LIM DOMAIN KINASE 1"/>
    <property type="match status" value="1"/>
</dbReference>
<dbReference type="PANTHER" id="PTHR46485:SF5">
    <property type="entry name" value="CENTER DIVIDER, ISOFORM A"/>
    <property type="match status" value="1"/>
</dbReference>
<dbReference type="InterPro" id="IPR011009">
    <property type="entry name" value="Kinase-like_dom_sf"/>
</dbReference>
<evidence type="ECO:0000256" key="4">
    <source>
        <dbReference type="ARBA" id="ARBA00022741"/>
    </source>
</evidence>
<dbReference type="GO" id="GO:0005085">
    <property type="term" value="F:guanyl-nucleotide exchange factor activity"/>
    <property type="evidence" value="ECO:0007669"/>
    <property type="project" value="InterPro"/>
</dbReference>
<dbReference type="eggNOG" id="ENOG502RFNJ">
    <property type="taxonomic scope" value="Eukaryota"/>
</dbReference>
<dbReference type="KEGG" id="dpp:DICPUDRAFT_157827"/>
<dbReference type="PROSITE" id="PS50010">
    <property type="entry name" value="DH_2"/>
    <property type="match status" value="1"/>
</dbReference>
<feature type="region of interest" description="Disordered" evidence="10">
    <location>
        <begin position="376"/>
        <end position="422"/>
    </location>
</feature>
<dbReference type="Proteomes" id="UP000001064">
    <property type="component" value="Unassembled WGS sequence"/>
</dbReference>
<keyword evidence="14" id="KW-1185">Reference proteome</keyword>
<dbReference type="InterPro" id="IPR000219">
    <property type="entry name" value="DH_dom"/>
</dbReference>
<evidence type="ECO:0000259" key="11">
    <source>
        <dbReference type="PROSITE" id="PS50010"/>
    </source>
</evidence>
<dbReference type="STRING" id="5786.F1A036"/>
<feature type="binding site" evidence="9">
    <location>
        <position position="46"/>
    </location>
    <ligand>
        <name>ATP</name>
        <dbReference type="ChEBI" id="CHEBI:30616"/>
    </ligand>
</feature>
<comment type="catalytic activity">
    <reaction evidence="8">
        <text>L-seryl-[protein] + ATP = O-phospho-L-seryl-[protein] + ADP + H(+)</text>
        <dbReference type="Rhea" id="RHEA:17989"/>
        <dbReference type="Rhea" id="RHEA-COMP:9863"/>
        <dbReference type="Rhea" id="RHEA-COMP:11604"/>
        <dbReference type="ChEBI" id="CHEBI:15378"/>
        <dbReference type="ChEBI" id="CHEBI:29999"/>
        <dbReference type="ChEBI" id="CHEBI:30616"/>
        <dbReference type="ChEBI" id="CHEBI:83421"/>
        <dbReference type="ChEBI" id="CHEBI:456216"/>
        <dbReference type="EC" id="2.7.11.1"/>
    </reaction>
</comment>
<feature type="region of interest" description="Disordered" evidence="10">
    <location>
        <begin position="928"/>
        <end position="968"/>
    </location>
</feature>
<dbReference type="GO" id="GO:0005524">
    <property type="term" value="F:ATP binding"/>
    <property type="evidence" value="ECO:0007669"/>
    <property type="project" value="UniProtKB-UniRule"/>
</dbReference>
<comment type="catalytic activity">
    <reaction evidence="7">
        <text>L-threonyl-[protein] + ATP = O-phospho-L-threonyl-[protein] + ADP + H(+)</text>
        <dbReference type="Rhea" id="RHEA:46608"/>
        <dbReference type="Rhea" id="RHEA-COMP:11060"/>
        <dbReference type="Rhea" id="RHEA-COMP:11605"/>
        <dbReference type="ChEBI" id="CHEBI:15378"/>
        <dbReference type="ChEBI" id="CHEBI:30013"/>
        <dbReference type="ChEBI" id="CHEBI:30616"/>
        <dbReference type="ChEBI" id="CHEBI:61977"/>
        <dbReference type="ChEBI" id="CHEBI:456216"/>
        <dbReference type="EC" id="2.7.11.1"/>
    </reaction>
</comment>
<dbReference type="Pfam" id="PF00069">
    <property type="entry name" value="Pkinase"/>
    <property type="match status" value="1"/>
</dbReference>
<keyword evidence="4 9" id="KW-0547">Nucleotide-binding</keyword>
<evidence type="ECO:0000256" key="10">
    <source>
        <dbReference type="SAM" id="MobiDB-lite"/>
    </source>
</evidence>
<evidence type="ECO:0000256" key="1">
    <source>
        <dbReference type="ARBA" id="ARBA00012513"/>
    </source>
</evidence>
<evidence type="ECO:0000259" key="12">
    <source>
        <dbReference type="PROSITE" id="PS50011"/>
    </source>
</evidence>
<dbReference type="RefSeq" id="XP_003293030.1">
    <property type="nucleotide sequence ID" value="XM_003292982.1"/>
</dbReference>
<dbReference type="OMA" id="CKYTERE"/>
<dbReference type="Gene3D" id="2.30.29.30">
    <property type="entry name" value="Pleckstrin-homology domain (PH domain)/Phosphotyrosine-binding domain (PTB)"/>
    <property type="match status" value="1"/>
</dbReference>
<feature type="region of interest" description="Disordered" evidence="10">
    <location>
        <begin position="315"/>
        <end position="345"/>
    </location>
</feature>
<dbReference type="GeneID" id="10510501"/>
<dbReference type="InterPro" id="IPR017441">
    <property type="entry name" value="Protein_kinase_ATP_BS"/>
</dbReference>
<evidence type="ECO:0000313" key="14">
    <source>
        <dbReference type="Proteomes" id="UP000001064"/>
    </source>
</evidence>
<evidence type="ECO:0000256" key="5">
    <source>
        <dbReference type="ARBA" id="ARBA00022777"/>
    </source>
</evidence>
<dbReference type="InterPro" id="IPR035899">
    <property type="entry name" value="DBL_dom_sf"/>
</dbReference>
<accession>F1A036</accession>
<dbReference type="InterPro" id="IPR011993">
    <property type="entry name" value="PH-like_dom_sf"/>
</dbReference>
<dbReference type="Gene3D" id="1.10.510.10">
    <property type="entry name" value="Transferase(Phosphotransferase) domain 1"/>
    <property type="match status" value="1"/>
</dbReference>
<dbReference type="PROSITE" id="PS00108">
    <property type="entry name" value="PROTEIN_KINASE_ST"/>
    <property type="match status" value="1"/>
</dbReference>
<dbReference type="InterPro" id="IPR008271">
    <property type="entry name" value="Ser/Thr_kinase_AS"/>
</dbReference>
<feature type="compositionally biased region" description="Low complexity" evidence="10">
    <location>
        <begin position="946"/>
        <end position="964"/>
    </location>
</feature>
<gene>
    <name evidence="13" type="ORF">DICPUDRAFT_157827</name>
</gene>
<dbReference type="GO" id="GO:0004674">
    <property type="term" value="F:protein serine/threonine kinase activity"/>
    <property type="evidence" value="ECO:0007669"/>
    <property type="project" value="UniProtKB-KW"/>
</dbReference>
<dbReference type="Gene3D" id="1.20.900.10">
    <property type="entry name" value="Dbl homology (DH) domain"/>
    <property type="match status" value="1"/>
</dbReference>
<dbReference type="SUPFAM" id="SSF50729">
    <property type="entry name" value="PH domain-like"/>
    <property type="match status" value="1"/>
</dbReference>
<dbReference type="Pfam" id="PF00621">
    <property type="entry name" value="RhoGEF"/>
    <property type="match status" value="1"/>
</dbReference>
<evidence type="ECO:0000256" key="6">
    <source>
        <dbReference type="ARBA" id="ARBA00022840"/>
    </source>
</evidence>
<proteinExistence type="predicted"/>
<feature type="region of interest" description="Disordered" evidence="10">
    <location>
        <begin position="168"/>
        <end position="192"/>
    </location>
</feature>
<evidence type="ECO:0000256" key="3">
    <source>
        <dbReference type="ARBA" id="ARBA00022679"/>
    </source>
</evidence>
<dbReference type="InterPro" id="IPR050940">
    <property type="entry name" value="Actin_reg-Ser/Thr_kinase"/>
</dbReference>
<feature type="compositionally biased region" description="Basic residues" evidence="10">
    <location>
        <begin position="1178"/>
        <end position="1191"/>
    </location>
</feature>
<protein>
    <recommendedName>
        <fullName evidence="1">non-specific serine/threonine protein kinase</fullName>
        <ecNumber evidence="1">2.7.11.1</ecNumber>
    </recommendedName>
</protein>
<name>F1A036_DICPU</name>
<dbReference type="EMBL" id="GL871328">
    <property type="protein sequence ID" value="EGC30451.1"/>
    <property type="molecule type" value="Genomic_DNA"/>
</dbReference>
<keyword evidence="2" id="KW-0723">Serine/threonine-protein kinase</keyword>
<feature type="domain" description="Protein kinase" evidence="12">
    <location>
        <begin position="18"/>
        <end position="310"/>
    </location>
</feature>
<keyword evidence="6 9" id="KW-0067">ATP-binding</keyword>
<feature type="compositionally biased region" description="Low complexity" evidence="10">
    <location>
        <begin position="325"/>
        <end position="345"/>
    </location>
</feature>
<dbReference type="InterPro" id="IPR000719">
    <property type="entry name" value="Prot_kinase_dom"/>
</dbReference>
<dbReference type="AlphaFoldDB" id="F1A036"/>
<dbReference type="SUPFAM" id="SSF48065">
    <property type="entry name" value="DBL homology domain (DH-domain)"/>
    <property type="match status" value="1"/>
</dbReference>
<evidence type="ECO:0000256" key="9">
    <source>
        <dbReference type="PROSITE-ProRule" id="PRU10141"/>
    </source>
</evidence>
<reference evidence="14" key="1">
    <citation type="journal article" date="2011" name="Genome Biol.">
        <title>Comparative genomics of the social amoebae Dictyostelium discoideum and Dictyostelium purpureum.</title>
        <authorList>
            <consortium name="US DOE Joint Genome Institute (JGI-PGF)"/>
            <person name="Sucgang R."/>
            <person name="Kuo A."/>
            <person name="Tian X."/>
            <person name="Salerno W."/>
            <person name="Parikh A."/>
            <person name="Feasley C.L."/>
            <person name="Dalin E."/>
            <person name="Tu H."/>
            <person name="Huang E."/>
            <person name="Barry K."/>
            <person name="Lindquist E."/>
            <person name="Shapiro H."/>
            <person name="Bruce D."/>
            <person name="Schmutz J."/>
            <person name="Salamov A."/>
            <person name="Fey P."/>
            <person name="Gaudet P."/>
            <person name="Anjard C."/>
            <person name="Babu M.M."/>
            <person name="Basu S."/>
            <person name="Bushmanova Y."/>
            <person name="van der Wel H."/>
            <person name="Katoh-Kurasawa M."/>
            <person name="Dinh C."/>
            <person name="Coutinho P.M."/>
            <person name="Saito T."/>
            <person name="Elias M."/>
            <person name="Schaap P."/>
            <person name="Kay R.R."/>
            <person name="Henrissat B."/>
            <person name="Eichinger L."/>
            <person name="Rivero F."/>
            <person name="Putnam N.H."/>
            <person name="West C.M."/>
            <person name="Loomis W.F."/>
            <person name="Chisholm R.L."/>
            <person name="Shaulsky G."/>
            <person name="Strassmann J.E."/>
            <person name="Queller D.C."/>
            <person name="Kuspa A."/>
            <person name="Grigoriev I.V."/>
        </authorList>
    </citation>
    <scope>NUCLEOTIDE SEQUENCE [LARGE SCALE GENOMIC DNA]</scope>
    <source>
        <strain evidence="14">QSDP1</strain>
    </source>
</reference>
<dbReference type="PROSITE" id="PS00107">
    <property type="entry name" value="PROTEIN_KINASE_ATP"/>
    <property type="match status" value="1"/>
</dbReference>
<dbReference type="FunCoup" id="F1A036">
    <property type="interactions" value="619"/>
</dbReference>
<feature type="compositionally biased region" description="Low complexity" evidence="10">
    <location>
        <begin position="1111"/>
        <end position="1138"/>
    </location>
</feature>
<dbReference type="SMART" id="SM00325">
    <property type="entry name" value="RhoGEF"/>
    <property type="match status" value="1"/>
</dbReference>
<evidence type="ECO:0000313" key="13">
    <source>
        <dbReference type="EMBL" id="EGC30451.1"/>
    </source>
</evidence>
<organism evidence="13 14">
    <name type="scientific">Dictyostelium purpureum</name>
    <name type="common">Slime mold</name>
    <dbReference type="NCBI Taxonomy" id="5786"/>
    <lineage>
        <taxon>Eukaryota</taxon>
        <taxon>Amoebozoa</taxon>
        <taxon>Evosea</taxon>
        <taxon>Eumycetozoa</taxon>
        <taxon>Dictyostelia</taxon>
        <taxon>Dictyosteliales</taxon>
        <taxon>Dictyosteliaceae</taxon>
        <taxon>Dictyostelium</taxon>
    </lineage>
</organism>
<feature type="compositionally biased region" description="Basic and acidic residues" evidence="10">
    <location>
        <begin position="1198"/>
        <end position="1208"/>
    </location>
</feature>
<dbReference type="InParanoid" id="F1A036"/>
<feature type="compositionally biased region" description="Low complexity" evidence="10">
    <location>
        <begin position="1153"/>
        <end position="1165"/>
    </location>
</feature>
<dbReference type="VEuPathDB" id="AmoebaDB:DICPUDRAFT_157827"/>
<feature type="compositionally biased region" description="Polar residues" evidence="10">
    <location>
        <begin position="1141"/>
        <end position="1152"/>
    </location>
</feature>
<dbReference type="PROSITE" id="PS50011">
    <property type="entry name" value="PROTEIN_KINASE_DOM"/>
    <property type="match status" value="1"/>
</dbReference>
<evidence type="ECO:0000256" key="2">
    <source>
        <dbReference type="ARBA" id="ARBA00022527"/>
    </source>
</evidence>
<dbReference type="OrthoDB" id="17594at2759"/>
<keyword evidence="3" id="KW-0808">Transferase</keyword>
<dbReference type="Gene3D" id="3.30.200.20">
    <property type="entry name" value="Phosphorylase Kinase, domain 1"/>
    <property type="match status" value="1"/>
</dbReference>
<evidence type="ECO:0000256" key="8">
    <source>
        <dbReference type="ARBA" id="ARBA00048679"/>
    </source>
</evidence>
<keyword evidence="5" id="KW-0418">Kinase</keyword>
<sequence length="1208" mass="138630">MVGGLPSSSLWNIEYEDLLFKELIGKGNFGCVHRGSYLGVDVAIKKITMFDDAEYCKYTEREVKALRYIRHPLVVHFFGACRHETGFYLITEFIEGLDLRRYLKSTPKAPRWISRVNIALGVAKTFLFLHSKNILHRDLKSKNILLDISRNQIKLCDFGFARIGSQYSSGSDSSSSEEESDPEVVQTEGPYAFNGNGRAAHYRLRRMSICGTPSFMAPEVLLQQKYDWSIDVFSFGILMSELITLKRPGKDYWVRNANNGFDINIEELNSHIPSPNDCPVQFYDLCLKCCSYKNTNRPKFSDIVNILESIKDQLESSEQPLKKQSSFNNSNSINNNNGNSNNNNGNNNNSCIDIEKLNISNNSICEISVSNNSYMTNKSSSSNLLSTSSAYQPQQPSPLQQSQSSQQLHQSQSQQQQQQKSKIVGKLLSSNFDSCVTTNPISIFKERKRPQSFNKLLRVNTANLLSTSQQQLQPLQQSQSQAQLQLDESIPLQQYDKEGVLKLNQTQFPNGWKEFGVDSTVQKVWVVYQSNIVKINQLSQQTQINQNNNLIEIICCNIIKLKKHSITIGVIDCNNLVTGCCIVNVKPYIKEYPHVPKLFKFNQQEQQQKESNLITNNLELEILIKLQARTRGWLVRRRYRLIENEFTYKRQLDQVLKSYLLPIQSKFRINKPLLNYKEIGSIFSNIESLTEIHNELLKIVSEISRSPFFIMNFETERDQPQEKILLNNNEEFTNVSINAKNSSNQINSITQFIVKNISQIKNQYGIYTFNFKFATNILNWCKLNPDLTIFLEGIRNQLNQQFPEEENDLSSLLSLPINKIQKYLSVFEKLAQITPITHSEYKDIKTAYTLIKETSNYIQTQLEMSFEHSHIMSMDIMLQRKDNVSLIQSGRWFVKQGLLESLNKNNKQYYLFLLSDICLITKPIKSKSNSESKHNHHHHHHNREFNLTTSNNNLSNYRNKSNNNNKEDLANSINTGLATSTATNKEVLVNKKYFYRLRKTLSLHDVSMKINPDSPNSVLFFIPNKVYKWSLPTEEEARDWVNDFGRTTILIYRNQSTNGASDQNEMNQIHHINNQTLPSASEAKEKGFIKRFRLSFSAGTDRKPTLYQIHSSSSLTSETTSINSGGISSNNNSPNTPIKSVLSSPSINYTPLNNNENNENQQTNQDFQFAVPTAPADKKKKRNSFSSKLKRLSVTFGENKKNKEHSRE</sequence>
<dbReference type="SMART" id="SM00220">
    <property type="entry name" value="S_TKc"/>
    <property type="match status" value="1"/>
</dbReference>
<dbReference type="PROSITE" id="PS50096">
    <property type="entry name" value="IQ"/>
    <property type="match status" value="1"/>
</dbReference>